<organism evidence="1 2">
    <name type="scientific">Tessaracoccus defluvii</name>
    <dbReference type="NCBI Taxonomy" id="1285901"/>
    <lineage>
        <taxon>Bacteria</taxon>
        <taxon>Bacillati</taxon>
        <taxon>Actinomycetota</taxon>
        <taxon>Actinomycetes</taxon>
        <taxon>Propionibacteriales</taxon>
        <taxon>Propionibacteriaceae</taxon>
        <taxon>Tessaracoccus</taxon>
    </lineage>
</organism>
<name>A0A7H0H4Y8_9ACTN</name>
<dbReference type="Proteomes" id="UP000516117">
    <property type="component" value="Chromosome"/>
</dbReference>
<keyword evidence="2" id="KW-1185">Reference proteome</keyword>
<dbReference type="EMBL" id="CP060789">
    <property type="protein sequence ID" value="QNP55604.1"/>
    <property type="molecule type" value="Genomic_DNA"/>
</dbReference>
<dbReference type="RefSeq" id="WP_187720733.1">
    <property type="nucleotide sequence ID" value="NZ_BAABBL010000005.1"/>
</dbReference>
<accession>A0A7H0H4Y8</accession>
<gene>
    <name evidence="1" type="ORF">H9L22_15770</name>
</gene>
<dbReference type="AlphaFoldDB" id="A0A7H0H4Y8"/>
<dbReference type="PANTHER" id="PTHR41291:SF1">
    <property type="entry name" value="DNA ALKYLATION REPAIR PROTEIN"/>
    <property type="match status" value="1"/>
</dbReference>
<sequence>MTDTTVSDLLAELATLEDPKMRAINEKRGDDHGVNLTKLRGIAKRLGRNDDLARRLWATAVTPARLLAILISRPKSWTADEYDAMLREARAPKVIDWLVGYLAGKSPDAEALRVRWLADTDPVVEAAGWSLTANTVVKRPELLDLPALLDVIEADMADAPERKQWEMNSTLAQIGITTEPLRERAIAIGERLGVLRDYPTPPNCTSPFAPSWIAEMVRRNA</sequence>
<evidence type="ECO:0000313" key="1">
    <source>
        <dbReference type="EMBL" id="QNP55604.1"/>
    </source>
</evidence>
<dbReference type="Pfam" id="PF08713">
    <property type="entry name" value="DNA_alkylation"/>
    <property type="match status" value="1"/>
</dbReference>
<dbReference type="CDD" id="cd06561">
    <property type="entry name" value="AlkD_like"/>
    <property type="match status" value="1"/>
</dbReference>
<dbReference type="InterPro" id="IPR014825">
    <property type="entry name" value="DNA_alkylation"/>
</dbReference>
<evidence type="ECO:0000313" key="2">
    <source>
        <dbReference type="Proteomes" id="UP000516117"/>
    </source>
</evidence>
<reference evidence="1 2" key="1">
    <citation type="submission" date="2020-08" db="EMBL/GenBank/DDBJ databases">
        <title>Genome sequence of Tessaracoccus defluvii JCM 17540T.</title>
        <authorList>
            <person name="Hyun D.-W."/>
            <person name="Bae J.-W."/>
        </authorList>
    </citation>
    <scope>NUCLEOTIDE SEQUENCE [LARGE SCALE GENOMIC DNA]</scope>
    <source>
        <strain evidence="1 2">JCM 17540</strain>
    </source>
</reference>
<dbReference type="SUPFAM" id="SSF48371">
    <property type="entry name" value="ARM repeat"/>
    <property type="match status" value="1"/>
</dbReference>
<dbReference type="Gene3D" id="1.25.10.90">
    <property type="match status" value="1"/>
</dbReference>
<dbReference type="InterPro" id="IPR016024">
    <property type="entry name" value="ARM-type_fold"/>
</dbReference>
<dbReference type="KEGG" id="tdf:H9L22_15770"/>
<proteinExistence type="predicted"/>
<dbReference type="PANTHER" id="PTHR41291">
    <property type="entry name" value="DNA ALKYLATION REPAIR PROTEIN"/>
    <property type="match status" value="1"/>
</dbReference>
<protein>
    <submittedName>
        <fullName evidence="1">DNA alkylation repair protein</fullName>
    </submittedName>
</protein>